<evidence type="ECO:0000259" key="1">
    <source>
        <dbReference type="Pfam" id="PF01370"/>
    </source>
</evidence>
<organism evidence="2 3">
    <name type="scientific">Archangium minus</name>
    <dbReference type="NCBI Taxonomy" id="83450"/>
    <lineage>
        <taxon>Bacteria</taxon>
        <taxon>Pseudomonadati</taxon>
        <taxon>Myxococcota</taxon>
        <taxon>Myxococcia</taxon>
        <taxon>Myxococcales</taxon>
        <taxon>Cystobacterineae</taxon>
        <taxon>Archangiaceae</taxon>
        <taxon>Archangium</taxon>
    </lineage>
</organism>
<keyword evidence="3" id="KW-1185">Reference proteome</keyword>
<dbReference type="InterPro" id="IPR036291">
    <property type="entry name" value="NAD(P)-bd_dom_sf"/>
</dbReference>
<dbReference type="CDD" id="cd05262">
    <property type="entry name" value="SDR_a7"/>
    <property type="match status" value="1"/>
</dbReference>
<dbReference type="Pfam" id="PF01370">
    <property type="entry name" value="Epimerase"/>
    <property type="match status" value="1"/>
</dbReference>
<sequence length="297" mass="30745">MRVFVTGATGFIGEAIVRELIAAGHQVLGLVRSDTSAAALARLGGEAHRGELTDPGSLTAGARACDGVIHTAFIHDFSAYAAACETDRRAVEVLAGALEGSGKPFVSTSGTALLAPGRIGKEEDTPAPGSVAGLRAAAEAIVLGAARRGVRSSVVRLPPSVHGPGDHGFVPALIDIARRTGLSAFVSDGANRWPAVHRLDAARLFRLALENAPPGTCLHGVAEEGVTLRALAEGIGKGLGVPVRALGADEARTHFDWLASFVTIDNPTSSTRTRDALGWRPQGPDLLTDLRENGYFS</sequence>
<dbReference type="PANTHER" id="PTHR48079:SF6">
    <property type="entry name" value="NAD(P)-BINDING DOMAIN-CONTAINING PROTEIN-RELATED"/>
    <property type="match status" value="1"/>
</dbReference>
<name>A0ABY9WL61_9BACT</name>
<evidence type="ECO:0000313" key="3">
    <source>
        <dbReference type="Proteomes" id="UP001611383"/>
    </source>
</evidence>
<proteinExistence type="predicted"/>
<accession>A0ABY9WL61</accession>
<feature type="domain" description="NAD-dependent epimerase/dehydratase" evidence="1">
    <location>
        <begin position="3"/>
        <end position="211"/>
    </location>
</feature>
<dbReference type="InterPro" id="IPR001509">
    <property type="entry name" value="Epimerase_deHydtase"/>
</dbReference>
<dbReference type="SUPFAM" id="SSF51735">
    <property type="entry name" value="NAD(P)-binding Rossmann-fold domains"/>
    <property type="match status" value="1"/>
</dbReference>
<dbReference type="Proteomes" id="UP001611383">
    <property type="component" value="Chromosome"/>
</dbReference>
<evidence type="ECO:0000313" key="2">
    <source>
        <dbReference type="EMBL" id="WNG44519.1"/>
    </source>
</evidence>
<dbReference type="RefSeq" id="WP_395817490.1">
    <property type="nucleotide sequence ID" value="NZ_CP043494.1"/>
</dbReference>
<dbReference type="InterPro" id="IPR051783">
    <property type="entry name" value="NAD(P)-dependent_oxidoreduct"/>
</dbReference>
<dbReference type="Gene3D" id="3.40.50.720">
    <property type="entry name" value="NAD(P)-binding Rossmann-like Domain"/>
    <property type="match status" value="1"/>
</dbReference>
<dbReference type="PANTHER" id="PTHR48079">
    <property type="entry name" value="PROTEIN YEEZ"/>
    <property type="match status" value="1"/>
</dbReference>
<reference evidence="2 3" key="1">
    <citation type="submission" date="2019-08" db="EMBL/GenBank/DDBJ databases">
        <title>Archangium and Cystobacter genomes.</title>
        <authorList>
            <person name="Chen I.-C.K."/>
            <person name="Wielgoss S."/>
        </authorList>
    </citation>
    <scope>NUCLEOTIDE SEQUENCE [LARGE SCALE GENOMIC DNA]</scope>
    <source>
        <strain evidence="2 3">Cbm 6</strain>
    </source>
</reference>
<gene>
    <name evidence="2" type="ORF">F0U60_10675</name>
</gene>
<dbReference type="EMBL" id="CP043494">
    <property type="protein sequence ID" value="WNG44519.1"/>
    <property type="molecule type" value="Genomic_DNA"/>
</dbReference>
<protein>
    <submittedName>
        <fullName evidence="2">SDR family oxidoreductase</fullName>
    </submittedName>
</protein>